<comment type="subcellular location">
    <subcellularLocation>
        <location evidence="1">Cell membrane</location>
        <topology evidence="1">Multi-pass membrane protein</topology>
    </subcellularLocation>
</comment>
<dbReference type="RefSeq" id="WP_150962262.1">
    <property type="nucleotide sequence ID" value="NZ_VZZJ01000004.1"/>
</dbReference>
<keyword evidence="2" id="KW-0813">Transport</keyword>
<organism evidence="7 8">
    <name type="scientific">Methylobacterium planeticum</name>
    <dbReference type="NCBI Taxonomy" id="2615211"/>
    <lineage>
        <taxon>Bacteria</taxon>
        <taxon>Pseudomonadati</taxon>
        <taxon>Pseudomonadota</taxon>
        <taxon>Alphaproteobacteria</taxon>
        <taxon>Hyphomicrobiales</taxon>
        <taxon>Methylobacteriaceae</taxon>
        <taxon>Methylobacterium</taxon>
    </lineage>
</organism>
<dbReference type="GO" id="GO:0015293">
    <property type="term" value="F:symporter activity"/>
    <property type="evidence" value="ECO:0007669"/>
    <property type="project" value="UniProtKB-KW"/>
</dbReference>
<feature type="transmembrane region" description="Helical" evidence="6">
    <location>
        <begin position="12"/>
        <end position="34"/>
    </location>
</feature>
<evidence type="ECO:0008006" key="9">
    <source>
        <dbReference type="Google" id="ProtNLM"/>
    </source>
</evidence>
<evidence type="ECO:0000256" key="3">
    <source>
        <dbReference type="ARBA" id="ARBA00022475"/>
    </source>
</evidence>
<gene>
    <name evidence="7" type="ORF">F6X51_05680</name>
</gene>
<evidence type="ECO:0000256" key="2">
    <source>
        <dbReference type="ARBA" id="ARBA00022448"/>
    </source>
</evidence>
<proteinExistence type="predicted"/>
<feature type="transmembrane region" description="Helical" evidence="6">
    <location>
        <begin position="46"/>
        <end position="64"/>
    </location>
</feature>
<evidence type="ECO:0000256" key="6">
    <source>
        <dbReference type="SAM" id="Phobius"/>
    </source>
</evidence>
<keyword evidence="4" id="KW-0769">Symport</keyword>
<reference evidence="7 8" key="1">
    <citation type="submission" date="2019-09" db="EMBL/GenBank/DDBJ databases">
        <title>YIM 132548 draft genome.</title>
        <authorList>
            <person name="Jiang L."/>
        </authorList>
    </citation>
    <scope>NUCLEOTIDE SEQUENCE [LARGE SCALE GENOMIC DNA]</scope>
    <source>
        <strain evidence="7 8">YIM 132548</strain>
    </source>
</reference>
<sequence>MKVGLFPAEVRALGVGLPYAVANALFGSTAEYVALSLRSAQVETYFFVYVAVINGMVLLASIAMPRLDRHGYLEGDGEIEARRPSGPGTGLPERRRRGASPS</sequence>
<dbReference type="PANTHER" id="PTHR43528:SF1">
    <property type="entry name" value="ALPHA-KETOGLUTARATE PERMEASE"/>
    <property type="match status" value="1"/>
</dbReference>
<evidence type="ECO:0000256" key="4">
    <source>
        <dbReference type="ARBA" id="ARBA00022847"/>
    </source>
</evidence>
<dbReference type="Proteomes" id="UP000441523">
    <property type="component" value="Unassembled WGS sequence"/>
</dbReference>
<dbReference type="AlphaFoldDB" id="A0A6N6MT99"/>
<dbReference type="PANTHER" id="PTHR43528">
    <property type="entry name" value="ALPHA-KETOGLUTARATE PERMEASE"/>
    <property type="match status" value="1"/>
</dbReference>
<evidence type="ECO:0000256" key="1">
    <source>
        <dbReference type="ARBA" id="ARBA00004651"/>
    </source>
</evidence>
<evidence type="ECO:0000256" key="5">
    <source>
        <dbReference type="SAM" id="MobiDB-lite"/>
    </source>
</evidence>
<keyword evidence="3" id="KW-1003">Cell membrane</keyword>
<feature type="region of interest" description="Disordered" evidence="5">
    <location>
        <begin position="75"/>
        <end position="102"/>
    </location>
</feature>
<accession>A0A6N6MT99</accession>
<comment type="caution">
    <text evidence="7">The sequence shown here is derived from an EMBL/GenBank/DDBJ whole genome shotgun (WGS) entry which is preliminary data.</text>
</comment>
<name>A0A6N6MT99_9HYPH</name>
<evidence type="ECO:0000313" key="8">
    <source>
        <dbReference type="Proteomes" id="UP000441523"/>
    </source>
</evidence>
<dbReference type="InterPro" id="IPR051084">
    <property type="entry name" value="H+-coupled_symporters"/>
</dbReference>
<keyword evidence="6" id="KW-0812">Transmembrane</keyword>
<keyword evidence="8" id="KW-1185">Reference proteome</keyword>
<evidence type="ECO:0000313" key="7">
    <source>
        <dbReference type="EMBL" id="KAB1074621.1"/>
    </source>
</evidence>
<dbReference type="EMBL" id="VZZJ01000004">
    <property type="protein sequence ID" value="KAB1074621.1"/>
    <property type="molecule type" value="Genomic_DNA"/>
</dbReference>
<dbReference type="GO" id="GO:0005886">
    <property type="term" value="C:plasma membrane"/>
    <property type="evidence" value="ECO:0007669"/>
    <property type="project" value="UniProtKB-SubCell"/>
</dbReference>
<protein>
    <recommendedName>
        <fullName evidence="9">MFS transporter</fullName>
    </recommendedName>
</protein>
<keyword evidence="6" id="KW-0472">Membrane</keyword>
<keyword evidence="6" id="KW-1133">Transmembrane helix</keyword>